<dbReference type="Gene3D" id="1.25.40.10">
    <property type="entry name" value="Tetratricopeptide repeat domain"/>
    <property type="match status" value="2"/>
</dbReference>
<accession>A2GDG3</accession>
<dbReference type="OMA" id="LEMECGE"/>
<dbReference type="PANTHER" id="PTHR11246:SF20">
    <property type="entry name" value="TPR-CONTAINING PROTEIN DDB_G0280363"/>
    <property type="match status" value="1"/>
</dbReference>
<evidence type="ECO:0000313" key="3">
    <source>
        <dbReference type="EMBL" id="EAX84806.1"/>
    </source>
</evidence>
<dbReference type="InterPro" id="IPR045075">
    <property type="entry name" value="Syf1-like"/>
</dbReference>
<dbReference type="AlphaFoldDB" id="A2GDG3"/>
<evidence type="ECO:0000256" key="2">
    <source>
        <dbReference type="SAM" id="MobiDB-lite"/>
    </source>
</evidence>
<keyword evidence="1" id="KW-0677">Repeat</keyword>
<dbReference type="InterPro" id="IPR011990">
    <property type="entry name" value="TPR-like_helical_dom_sf"/>
</dbReference>
<name>A2GDG3_TRIV3</name>
<dbReference type="VEuPathDB" id="TrichDB:TVAG_583680"/>
<proteinExistence type="predicted"/>
<dbReference type="SMR" id="A2GDG3"/>
<evidence type="ECO:0008006" key="5">
    <source>
        <dbReference type="Google" id="ProtNLM"/>
    </source>
</evidence>
<feature type="non-terminal residue" evidence="3">
    <location>
        <position position="619"/>
    </location>
</feature>
<gene>
    <name evidence="3" type="ORF">TVAG_583680</name>
</gene>
<dbReference type="Proteomes" id="UP000001542">
    <property type="component" value="Unassembled WGS sequence"/>
</dbReference>
<reference evidence="3" key="2">
    <citation type="journal article" date="2007" name="Science">
        <title>Draft genome sequence of the sexually transmitted pathogen Trichomonas vaginalis.</title>
        <authorList>
            <person name="Carlton J.M."/>
            <person name="Hirt R.P."/>
            <person name="Silva J.C."/>
            <person name="Delcher A.L."/>
            <person name="Schatz M."/>
            <person name="Zhao Q."/>
            <person name="Wortman J.R."/>
            <person name="Bidwell S.L."/>
            <person name="Alsmark U.C.M."/>
            <person name="Besteiro S."/>
            <person name="Sicheritz-Ponten T."/>
            <person name="Noel C.J."/>
            <person name="Dacks J.B."/>
            <person name="Foster P.G."/>
            <person name="Simillion C."/>
            <person name="Van de Peer Y."/>
            <person name="Miranda-Saavedra D."/>
            <person name="Barton G.J."/>
            <person name="Westrop G.D."/>
            <person name="Mueller S."/>
            <person name="Dessi D."/>
            <person name="Fiori P.L."/>
            <person name="Ren Q."/>
            <person name="Paulsen I."/>
            <person name="Zhang H."/>
            <person name="Bastida-Corcuera F.D."/>
            <person name="Simoes-Barbosa A."/>
            <person name="Brown M.T."/>
            <person name="Hayes R.D."/>
            <person name="Mukherjee M."/>
            <person name="Okumura C.Y."/>
            <person name="Schneider R."/>
            <person name="Smith A.J."/>
            <person name="Vanacova S."/>
            <person name="Villalvazo M."/>
            <person name="Haas B.J."/>
            <person name="Pertea M."/>
            <person name="Feldblyum T.V."/>
            <person name="Utterback T.R."/>
            <person name="Shu C.L."/>
            <person name="Osoegawa K."/>
            <person name="de Jong P.J."/>
            <person name="Hrdy I."/>
            <person name="Horvathova L."/>
            <person name="Zubacova Z."/>
            <person name="Dolezal P."/>
            <person name="Malik S.B."/>
            <person name="Logsdon J.M. Jr."/>
            <person name="Henze K."/>
            <person name="Gupta A."/>
            <person name="Wang C.C."/>
            <person name="Dunne R.L."/>
            <person name="Upcroft J.A."/>
            <person name="Upcroft P."/>
            <person name="White O."/>
            <person name="Salzberg S.L."/>
            <person name="Tang P."/>
            <person name="Chiu C.-H."/>
            <person name="Lee Y.-S."/>
            <person name="Embley T.M."/>
            <person name="Coombs G.H."/>
            <person name="Mottram J.C."/>
            <person name="Tachezy J."/>
            <person name="Fraser-Liggett C.M."/>
            <person name="Johnson P.J."/>
        </authorList>
    </citation>
    <scope>NUCLEOTIDE SEQUENCE [LARGE SCALE GENOMIC DNA]</scope>
    <source>
        <strain evidence="3">G3</strain>
    </source>
</reference>
<dbReference type="GO" id="GO:0000398">
    <property type="term" value="P:mRNA splicing, via spliceosome"/>
    <property type="evidence" value="ECO:0000318"/>
    <property type="project" value="GO_Central"/>
</dbReference>
<dbReference type="eggNOG" id="ENOG502QRVD">
    <property type="taxonomic scope" value="Eukaryota"/>
</dbReference>
<evidence type="ECO:0000313" key="4">
    <source>
        <dbReference type="Proteomes" id="UP000001542"/>
    </source>
</evidence>
<dbReference type="SUPFAM" id="SSF48452">
    <property type="entry name" value="TPR-like"/>
    <property type="match status" value="1"/>
</dbReference>
<sequence>MSSLSYWNDVMDEEPTLMSSDRRVGSVPHKSGPRIDDFFIESSEEPIPTLDESYKNVGAPLLPSPSHRRSRSLNSSDMEAVPPIDLSFAMHKPSDLLPVDLKNLASQQKPAPSLELYEAILESDSPDKINKANKQLQRIVKTKSDAKELGKIYRTAAEINKRNFLFNDSLNLYEKATEAEPGNAQNYLDHSKVLEELGQIEKAENILRNGIFVCAQHEQLTPKLLKMFEKRQKFDAVRKVLGSLYQRLGVPAATPSLLEGILFEIRHGDIKKSLNLLSELEKTSQLKNGFFVELAEDIRRRGLSDLSIQCSQTGIEKYPTMPSNWLHFISVQRTPHDTLEALNNASGKLSVSTMTKIGQTAAFQCAHLGDMKSARKILAEAMSTASPDQRWRFLYNSSVIETLFGQPPLVEKLLNYTLHITPQKSISTVLMAIAKYYEQVNDMKNAKRIYKQFRKEFTSDWRIFLEYALFLIRRGNRSKAIKWVKKGIEIHSATGRLWALYVQLEDETLQSQRLVEAVMSAPKSGEIWVEAARMAMNPLTPFFNLKNAEFFLTESFLFTPQYADIFIEMIRLCLLKGGLNADLSTVHDLFLSGEGNYGTVIYMFRKPGTEFTEQEFDAI</sequence>
<dbReference type="EMBL" id="DS115192">
    <property type="protein sequence ID" value="EAX84806.1"/>
    <property type="molecule type" value="Genomic_DNA"/>
</dbReference>
<dbReference type="VEuPathDB" id="TrichDB:TVAGG3_0820240"/>
<dbReference type="STRING" id="5722.A2GDG3"/>
<dbReference type="OrthoDB" id="440128at2759"/>
<dbReference type="InParanoid" id="A2GDG3"/>
<dbReference type="PANTHER" id="PTHR11246">
    <property type="entry name" value="PRE-MRNA SPLICING FACTOR"/>
    <property type="match status" value="1"/>
</dbReference>
<protein>
    <recommendedName>
        <fullName evidence="5">TPR Domain containing protein</fullName>
    </recommendedName>
</protein>
<organism evidence="3 4">
    <name type="scientific">Trichomonas vaginalis (strain ATCC PRA-98 / G3)</name>
    <dbReference type="NCBI Taxonomy" id="412133"/>
    <lineage>
        <taxon>Eukaryota</taxon>
        <taxon>Metamonada</taxon>
        <taxon>Parabasalia</taxon>
        <taxon>Trichomonadida</taxon>
        <taxon>Trichomonadidae</taxon>
        <taxon>Trichomonas</taxon>
    </lineage>
</organism>
<keyword evidence="4" id="KW-1185">Reference proteome</keyword>
<reference evidence="3" key="1">
    <citation type="submission" date="2006-10" db="EMBL/GenBank/DDBJ databases">
        <authorList>
            <person name="Amadeo P."/>
            <person name="Zhao Q."/>
            <person name="Wortman J."/>
            <person name="Fraser-Liggett C."/>
            <person name="Carlton J."/>
        </authorList>
    </citation>
    <scope>NUCLEOTIDE SEQUENCE</scope>
    <source>
        <strain evidence="3">G3</strain>
    </source>
</reference>
<feature type="region of interest" description="Disordered" evidence="2">
    <location>
        <begin position="49"/>
        <end position="76"/>
    </location>
</feature>
<evidence type="ECO:0000256" key="1">
    <source>
        <dbReference type="ARBA" id="ARBA00022737"/>
    </source>
</evidence>